<name>A0A386KEB5_9CAUD</name>
<sequence>MTEFARGGRVESTTSLFPRDPALCTYTLPAHATERGRNIVAALTATFTPRFTDHSRPTTCGCAERGSGTSHPQAVAQAPDVEEASGAPKPTQQ</sequence>
<dbReference type="KEGG" id="vg:55005292"/>
<organism evidence="2 3">
    <name type="scientific">Gordonia phage Getalong</name>
    <dbReference type="NCBI Taxonomy" id="2315531"/>
    <lineage>
        <taxon>Viruses</taxon>
        <taxon>Duplodnaviria</taxon>
        <taxon>Heunggongvirae</taxon>
        <taxon>Uroviricota</taxon>
        <taxon>Caudoviricetes</taxon>
        <taxon>Langleyhallvirinae</taxon>
        <taxon>Getalongvirus</taxon>
        <taxon>Getalongvirus getalong</taxon>
    </lineage>
</organism>
<protein>
    <submittedName>
        <fullName evidence="2">Uncharacterized protein</fullName>
    </submittedName>
</protein>
<evidence type="ECO:0000313" key="2">
    <source>
        <dbReference type="EMBL" id="AYD83918.1"/>
    </source>
</evidence>
<evidence type="ECO:0000313" key="3">
    <source>
        <dbReference type="Proteomes" id="UP000278586"/>
    </source>
</evidence>
<dbReference type="GeneID" id="55005292"/>
<accession>A0A386KEB5</accession>
<reference evidence="2 3" key="1">
    <citation type="submission" date="2018-08" db="EMBL/GenBank/DDBJ databases">
        <authorList>
            <person name="King R.A."/>
            <person name="Ngong N.B."/>
            <person name="Xu E.M."/>
            <person name="Austin H.D."/>
            <person name="Shervin T.J."/>
            <person name="Anderson J.K."/>
            <person name="Watkins T.N."/>
            <person name="Gaffney B.L."/>
            <person name="Staples A.K."/>
            <person name="Rinehart C.A."/>
            <person name="Rowland N.S."/>
            <person name="Garlena R.A."/>
            <person name="Russell D.A."/>
            <person name="Pope W.H."/>
            <person name="Jacobs-Sera D."/>
            <person name="Hendrix R.W."/>
            <person name="Hatfull G.F."/>
        </authorList>
    </citation>
    <scope>NUCLEOTIDE SEQUENCE [LARGE SCALE GENOMIC DNA]</scope>
</reference>
<proteinExistence type="predicted"/>
<dbReference type="RefSeq" id="YP_009814171.1">
    <property type="nucleotide sequence ID" value="NC_048083.1"/>
</dbReference>
<dbReference type="Proteomes" id="UP000278586">
    <property type="component" value="Segment"/>
</dbReference>
<dbReference type="InterPro" id="IPR055748">
    <property type="entry name" value="DUF7324"/>
</dbReference>
<feature type="region of interest" description="Disordered" evidence="1">
    <location>
        <begin position="53"/>
        <end position="93"/>
    </location>
</feature>
<gene>
    <name evidence="2" type="primary">58</name>
    <name evidence="2" type="ORF">SEA_GETALONG_58</name>
</gene>
<dbReference type="Pfam" id="PF24010">
    <property type="entry name" value="DUF7324"/>
    <property type="match status" value="1"/>
</dbReference>
<evidence type="ECO:0000256" key="1">
    <source>
        <dbReference type="SAM" id="MobiDB-lite"/>
    </source>
</evidence>
<keyword evidence="3" id="KW-1185">Reference proteome</keyword>
<dbReference type="EMBL" id="MH779504">
    <property type="protein sequence ID" value="AYD83918.1"/>
    <property type="molecule type" value="Genomic_DNA"/>
</dbReference>